<protein>
    <submittedName>
        <fullName evidence="6">Alcohol dehydrogenase catalytic domain-containing protein</fullName>
    </submittedName>
</protein>
<dbReference type="PROSITE" id="PS00059">
    <property type="entry name" value="ADH_ZINC"/>
    <property type="match status" value="1"/>
</dbReference>
<evidence type="ECO:0000256" key="2">
    <source>
        <dbReference type="ARBA" id="ARBA00022833"/>
    </source>
</evidence>
<dbReference type="SUPFAM" id="SSF50129">
    <property type="entry name" value="GroES-like"/>
    <property type="match status" value="1"/>
</dbReference>
<comment type="similarity">
    <text evidence="4">Belongs to the zinc-containing alcohol dehydrogenase family.</text>
</comment>
<dbReference type="InterPro" id="IPR050129">
    <property type="entry name" value="Zn_alcohol_dh"/>
</dbReference>
<keyword evidence="7" id="KW-1185">Reference proteome</keyword>
<keyword evidence="2 4" id="KW-0862">Zinc</keyword>
<dbReference type="Proteomes" id="UP001477672">
    <property type="component" value="Unassembled WGS sequence"/>
</dbReference>
<evidence type="ECO:0000313" key="6">
    <source>
        <dbReference type="EMBL" id="MEQ2520098.1"/>
    </source>
</evidence>
<dbReference type="InterPro" id="IPR011032">
    <property type="entry name" value="GroES-like_sf"/>
</dbReference>
<dbReference type="Pfam" id="PF08240">
    <property type="entry name" value="ADH_N"/>
    <property type="match status" value="1"/>
</dbReference>
<dbReference type="InterPro" id="IPR013154">
    <property type="entry name" value="ADH-like_N"/>
</dbReference>
<organism evidence="6 7">
    <name type="scientific">Ruthenibacterium intestinale</name>
    <dbReference type="NCBI Taxonomy" id="3133163"/>
    <lineage>
        <taxon>Bacteria</taxon>
        <taxon>Bacillati</taxon>
        <taxon>Bacillota</taxon>
        <taxon>Clostridia</taxon>
        <taxon>Eubacteriales</taxon>
        <taxon>Oscillospiraceae</taxon>
        <taxon>Ruthenibacterium</taxon>
    </lineage>
</organism>
<dbReference type="RefSeq" id="WP_349215545.1">
    <property type="nucleotide sequence ID" value="NZ_JBBMFA010000081.1"/>
</dbReference>
<proteinExistence type="inferred from homology"/>
<dbReference type="Gene3D" id="3.40.50.720">
    <property type="entry name" value="NAD(P)-binding Rossmann-like Domain"/>
    <property type="match status" value="1"/>
</dbReference>
<evidence type="ECO:0000256" key="1">
    <source>
        <dbReference type="ARBA" id="ARBA00022723"/>
    </source>
</evidence>
<keyword evidence="3" id="KW-0560">Oxidoreductase</keyword>
<reference evidence="6 7" key="1">
    <citation type="submission" date="2024-03" db="EMBL/GenBank/DDBJ databases">
        <title>Human intestinal bacterial collection.</title>
        <authorList>
            <person name="Pauvert C."/>
            <person name="Hitch T.C.A."/>
            <person name="Clavel T."/>
        </authorList>
    </citation>
    <scope>NUCLEOTIDE SEQUENCE [LARGE SCALE GENOMIC DNA]</scope>
    <source>
        <strain evidence="6 7">CLA-JM-H11</strain>
    </source>
</reference>
<dbReference type="InterPro" id="IPR013149">
    <property type="entry name" value="ADH-like_C"/>
</dbReference>
<dbReference type="Gene3D" id="3.90.180.10">
    <property type="entry name" value="Medium-chain alcohol dehydrogenases, catalytic domain"/>
    <property type="match status" value="1"/>
</dbReference>
<evidence type="ECO:0000313" key="7">
    <source>
        <dbReference type="Proteomes" id="UP001477672"/>
    </source>
</evidence>
<dbReference type="EMBL" id="JBBMFA010000081">
    <property type="protein sequence ID" value="MEQ2520098.1"/>
    <property type="molecule type" value="Genomic_DNA"/>
</dbReference>
<dbReference type="SMART" id="SM00829">
    <property type="entry name" value="PKS_ER"/>
    <property type="match status" value="1"/>
</dbReference>
<gene>
    <name evidence="6" type="ORF">WMO24_06610</name>
</gene>
<dbReference type="PANTHER" id="PTHR43401:SF2">
    <property type="entry name" value="L-THREONINE 3-DEHYDROGENASE"/>
    <property type="match status" value="1"/>
</dbReference>
<dbReference type="SUPFAM" id="SSF51735">
    <property type="entry name" value="NAD(P)-binding Rossmann-fold domains"/>
    <property type="match status" value="1"/>
</dbReference>
<dbReference type="InterPro" id="IPR002328">
    <property type="entry name" value="ADH_Zn_CS"/>
</dbReference>
<comment type="cofactor">
    <cofactor evidence="4">
        <name>Zn(2+)</name>
        <dbReference type="ChEBI" id="CHEBI:29105"/>
    </cofactor>
</comment>
<evidence type="ECO:0000259" key="5">
    <source>
        <dbReference type="SMART" id="SM00829"/>
    </source>
</evidence>
<evidence type="ECO:0000256" key="4">
    <source>
        <dbReference type="RuleBase" id="RU361277"/>
    </source>
</evidence>
<dbReference type="InterPro" id="IPR036291">
    <property type="entry name" value="NAD(P)-bd_dom_sf"/>
</dbReference>
<evidence type="ECO:0000256" key="3">
    <source>
        <dbReference type="ARBA" id="ARBA00023002"/>
    </source>
</evidence>
<feature type="domain" description="Enoyl reductase (ER)" evidence="5">
    <location>
        <begin position="8"/>
        <end position="327"/>
    </location>
</feature>
<accession>A0ABV1GE45</accession>
<name>A0ABV1GE45_9FIRM</name>
<comment type="caution">
    <text evidence="6">The sequence shown here is derived from an EMBL/GenBank/DDBJ whole genome shotgun (WGS) entry which is preliminary data.</text>
</comment>
<dbReference type="Pfam" id="PF00107">
    <property type="entry name" value="ADH_zinc_N"/>
    <property type="match status" value="1"/>
</dbReference>
<dbReference type="PANTHER" id="PTHR43401">
    <property type="entry name" value="L-THREONINE 3-DEHYDROGENASE"/>
    <property type="match status" value="1"/>
</dbReference>
<sequence length="337" mass="36524">MKALAFYGTRDLRMEERAIPVPAEDEILVRTRAATICTSDINDLKYNTFGLPVSTIMGHEGSGDVVSVGSKVQNIQPGDRVTAHPVMPCGKCDSCRRGLPHLCDDMTHLGLNKGGVFAEYFCIRADRVRKIPEGMDYALASLMEPVCVCLEAVERAAVQPGGNVLILGDGPFGILTAKLVQSRRPGCVVVTGRHDFRLKHATHAVGINEKAAPDIQEAILAASGGEGMDSAILCAGNAQAVNTAIQCLRARGTLAIFSVVSPMPDIDLFRVHVKELNLCGCCNDNDYLDQAIQLLADPALRLEEVITHRLPFAEWERAFHLAEFGKDEALKVTLTFD</sequence>
<dbReference type="InterPro" id="IPR020843">
    <property type="entry name" value="ER"/>
</dbReference>
<keyword evidence="1 4" id="KW-0479">Metal-binding</keyword>